<dbReference type="InterPro" id="IPR043502">
    <property type="entry name" value="DNA/RNA_pol_sf"/>
</dbReference>
<reference evidence="4 5" key="1">
    <citation type="submission" date="2018-06" db="EMBL/GenBank/DDBJ databases">
        <title>Marinomonas sp. YLB-05 draft genome sequence.</title>
        <authorList>
            <person name="Yu L."/>
            <person name="Tang X."/>
        </authorList>
    </citation>
    <scope>NUCLEOTIDE SEQUENCE [LARGE SCALE GENOMIC DNA]</scope>
    <source>
        <strain evidence="4 5">YLB-05</strain>
    </source>
</reference>
<sequence>MWLAISCPCIEMDALSVMGVEAPFVVAQKHDSKVSQANDAAKSLGVNPGIPLTLAFTLAPTLEVLSSDAKQTKALLESLAQSLGEFSGTVSIRPPDCVVIEVKSMLKYFGSLQSIARSVRSCAKDWVSHHNLALGPTALLAQWRSQAGDQYDLIVNEKLTEVPIPLIQWLDKVPLSATRWDKKQLSRLSGLGLKTLDELYRLPSVLIRKHLGDGLYQQFGKAIGTIVEPIDVYQMPESFHREIEFDREVEHSLGLIFPLKNVTQALSTFLRRHRQKLYELTIKLTPAWTIEDQASEITLEIKHDLGSDDASLWLELIELKLSTLCLPAPIRTMVVFSGSLEASIESNQDLFDTVANDRQSAALFISRIQARLGEDVIKSPSITGEHLPEHYAEYVPVVATDVIKQPYTQSKLPSSPHTCSRPQWLLVCPTQIDSSQFRVIEGPERVSTAWWKNRGQLERRDYYKVLWGDQRIAWVFRNDKGHWYLHGWFS</sequence>
<dbReference type="Proteomes" id="UP000254326">
    <property type="component" value="Unassembled WGS sequence"/>
</dbReference>
<dbReference type="SUPFAM" id="SSF56672">
    <property type="entry name" value="DNA/RNA polymerases"/>
    <property type="match status" value="1"/>
</dbReference>
<dbReference type="Pfam" id="PF00817">
    <property type="entry name" value="IMS"/>
    <property type="match status" value="1"/>
</dbReference>
<dbReference type="RefSeq" id="WP_115466636.1">
    <property type="nucleotide sequence ID" value="NZ_QKRA01000001.1"/>
</dbReference>
<gene>
    <name evidence="4" type="ORF">DN730_03135</name>
</gene>
<accession>A0A370UE41</accession>
<feature type="domain" description="UmuC" evidence="3">
    <location>
        <begin position="23"/>
        <end position="135"/>
    </location>
</feature>
<dbReference type="InterPro" id="IPR043128">
    <property type="entry name" value="Rev_trsase/Diguanyl_cyclase"/>
</dbReference>
<organism evidence="4 5">
    <name type="scientific">Marinomonas piezotolerans</name>
    <dbReference type="NCBI Taxonomy" id="2213058"/>
    <lineage>
        <taxon>Bacteria</taxon>
        <taxon>Pseudomonadati</taxon>
        <taxon>Pseudomonadota</taxon>
        <taxon>Gammaproteobacteria</taxon>
        <taxon>Oceanospirillales</taxon>
        <taxon>Oceanospirillaceae</taxon>
        <taxon>Marinomonas</taxon>
    </lineage>
</organism>
<dbReference type="Gene3D" id="3.30.70.270">
    <property type="match status" value="1"/>
</dbReference>
<evidence type="ECO:0000256" key="2">
    <source>
        <dbReference type="ARBA" id="ARBA00022763"/>
    </source>
</evidence>
<proteinExistence type="inferred from homology"/>
<protein>
    <recommendedName>
        <fullName evidence="3">UmuC domain-containing protein</fullName>
    </recommendedName>
</protein>
<dbReference type="GO" id="GO:0006281">
    <property type="term" value="P:DNA repair"/>
    <property type="evidence" value="ECO:0007669"/>
    <property type="project" value="InterPro"/>
</dbReference>
<dbReference type="PROSITE" id="PS50173">
    <property type="entry name" value="UMUC"/>
    <property type="match status" value="1"/>
</dbReference>
<name>A0A370UE41_9GAMM</name>
<dbReference type="Gene3D" id="3.40.1170.60">
    <property type="match status" value="1"/>
</dbReference>
<evidence type="ECO:0000313" key="5">
    <source>
        <dbReference type="Proteomes" id="UP000254326"/>
    </source>
</evidence>
<dbReference type="EMBL" id="QKRA01000001">
    <property type="protein sequence ID" value="RDL46050.1"/>
    <property type="molecule type" value="Genomic_DNA"/>
</dbReference>
<dbReference type="InterPro" id="IPR050356">
    <property type="entry name" value="SulA_CellDiv_inhibitor"/>
</dbReference>
<keyword evidence="5" id="KW-1185">Reference proteome</keyword>
<dbReference type="PANTHER" id="PTHR35369:SF2">
    <property type="entry name" value="BLR3025 PROTEIN"/>
    <property type="match status" value="1"/>
</dbReference>
<evidence type="ECO:0000313" key="4">
    <source>
        <dbReference type="EMBL" id="RDL46050.1"/>
    </source>
</evidence>
<comment type="caution">
    <text evidence="4">The sequence shown here is derived from an EMBL/GenBank/DDBJ whole genome shotgun (WGS) entry which is preliminary data.</text>
</comment>
<dbReference type="OrthoDB" id="5298951at2"/>
<dbReference type="CDD" id="cd03468">
    <property type="entry name" value="PolY_like"/>
    <property type="match status" value="1"/>
</dbReference>
<dbReference type="AlphaFoldDB" id="A0A370UE41"/>
<dbReference type="PANTHER" id="PTHR35369">
    <property type="entry name" value="BLR3025 PROTEIN-RELATED"/>
    <property type="match status" value="1"/>
</dbReference>
<evidence type="ECO:0000259" key="3">
    <source>
        <dbReference type="PROSITE" id="PS50173"/>
    </source>
</evidence>
<evidence type="ECO:0000256" key="1">
    <source>
        <dbReference type="ARBA" id="ARBA00010945"/>
    </source>
</evidence>
<comment type="similarity">
    <text evidence="1">Belongs to the DNA polymerase type-Y family.</text>
</comment>
<dbReference type="InterPro" id="IPR001126">
    <property type="entry name" value="UmuC"/>
</dbReference>
<keyword evidence="2" id="KW-0227">DNA damage</keyword>